<feature type="compositionally biased region" description="Pro residues" evidence="1">
    <location>
        <begin position="355"/>
        <end position="364"/>
    </location>
</feature>
<evidence type="ECO:0000256" key="1">
    <source>
        <dbReference type="SAM" id="MobiDB-lite"/>
    </source>
</evidence>
<proteinExistence type="predicted"/>
<dbReference type="Gene3D" id="6.10.110.10">
    <property type="match status" value="1"/>
</dbReference>
<organism evidence="4">
    <name type="scientific">Kwoniella bestiolae CBS 10118</name>
    <dbReference type="NCBI Taxonomy" id="1296100"/>
    <lineage>
        <taxon>Eukaryota</taxon>
        <taxon>Fungi</taxon>
        <taxon>Dikarya</taxon>
        <taxon>Basidiomycota</taxon>
        <taxon>Agaricomycotina</taxon>
        <taxon>Tremellomycetes</taxon>
        <taxon>Tremellales</taxon>
        <taxon>Cryptococcaceae</taxon>
        <taxon>Kwoniella</taxon>
    </lineage>
</organism>
<dbReference type="AlphaFoldDB" id="A0A1B9G7C9"/>
<feature type="compositionally biased region" description="Polar residues" evidence="1">
    <location>
        <begin position="394"/>
        <end position="418"/>
    </location>
</feature>
<evidence type="ECO:0000313" key="4">
    <source>
        <dbReference type="EMBL" id="OCF26913.1"/>
    </source>
</evidence>
<accession>A0A1B9G7C9</accession>
<gene>
    <name evidence="4" type="ORF">I302_04604</name>
</gene>
<reference evidence="4" key="2">
    <citation type="submission" date="2014-01" db="EMBL/GenBank/DDBJ databases">
        <title>Evolution of pathogenesis and genome organization in the Tremellales.</title>
        <authorList>
            <person name="Cuomo C."/>
            <person name="Litvintseva A."/>
            <person name="Heitman J."/>
            <person name="Chen Y."/>
            <person name="Sun S."/>
            <person name="Springer D."/>
            <person name="Dromer F."/>
            <person name="Young S."/>
            <person name="Zeng Q."/>
            <person name="Chapman S."/>
            <person name="Gujja S."/>
            <person name="Saif S."/>
            <person name="Birren B."/>
        </authorList>
    </citation>
    <scope>NUCLEOTIDE SEQUENCE</scope>
    <source>
        <strain evidence="4">CBS 10118</strain>
    </source>
</reference>
<keyword evidence="2" id="KW-0472">Membrane</keyword>
<feature type="compositionally biased region" description="Gly residues" evidence="1">
    <location>
        <begin position="465"/>
        <end position="474"/>
    </location>
</feature>
<sequence>MRSNNHLTLLSFLSFFLPSAVGFTFSTSTPVQCQNFTVQWSGGQGPYHLSLVPTIVVTGGHIENITIPAGSTEHSFQLQQPAGLDFLVTMSDSQGFGTGGTTSVLTVGSSSDSSCIPSSLNYDFTFAISPDSNPSSCSSMSVTWLENATEPVSLFGLIPHGTAFQIPIDQNSNSYDWTVDIRENTQFLLFMSDSGQYQTGGSTDLYRVQSGGNDNCITSSSPTTASGDSMTYATSATAQPSASVSGVGGSSQGGSSGGGGSSTNTGAIVGGTVGGVAFLVLLALLLFFCIKRKARSKDDSRSDSGGLRTYGLGGGEKNGRRSNQLDLAEEGDGDHTPDGARRVEVNGDVYEPSPFRYPSPPETPPTTHNLSSIPPSSANTPQMLALASEKAHNRNSSLGVPNSPATVTSAGNRTSGESMTRPPGPPATSEGVPATEDSNRATVGHGGGAGRMSSIRKTPSSQQVGGAGNSGTGAGSANSNSNVGTGGHGETTYVQHEDAGGVVSLIPQRNHPLEQFTTAPHKASVYDTMLSFFLPFLTLSTWNWCIFHCSPTSSPPPVLQPIINLNWTLVPSHITNFIEHNTPDQLIGSVAALNYTHINNHIVQDYFKDQLQEMENIILYIDWNDLPKDTIEWIKEHPKEAAFVALDIGIFIAPWLVSEPLLVGLGFGRLGPVAGSAASITQRAIGKLTARSLFSHLQSAGMKGYGKPVLTSIVRGGAALVGAGWKWIWGRKDDQPRTSSVANVVGKAVYAEGRGRVELKRYY</sequence>
<feature type="region of interest" description="Disordered" evidence="1">
    <location>
        <begin position="239"/>
        <end position="261"/>
    </location>
</feature>
<keyword evidence="2" id="KW-0812">Transmembrane</keyword>
<evidence type="ECO:0000256" key="2">
    <source>
        <dbReference type="SAM" id="Phobius"/>
    </source>
</evidence>
<keyword evidence="2" id="KW-1133">Transmembrane helix</keyword>
<feature type="compositionally biased region" description="Polar residues" evidence="1">
    <location>
        <begin position="365"/>
        <end position="382"/>
    </location>
</feature>
<feature type="signal peptide" evidence="3">
    <location>
        <begin position="1"/>
        <end position="22"/>
    </location>
</feature>
<feature type="compositionally biased region" description="Gly residues" evidence="1">
    <location>
        <begin position="246"/>
        <end position="261"/>
    </location>
</feature>
<feature type="compositionally biased region" description="Basic and acidic residues" evidence="1">
    <location>
        <begin position="333"/>
        <end position="345"/>
    </location>
</feature>
<name>A0A1B9G7C9_9TREE</name>
<reference evidence="4" key="1">
    <citation type="submission" date="2013-07" db="EMBL/GenBank/DDBJ databases">
        <title>The Genome Sequence of Cryptococcus bestiolae CBS10118.</title>
        <authorList>
            <consortium name="The Broad Institute Genome Sequencing Platform"/>
            <person name="Cuomo C."/>
            <person name="Litvintseva A."/>
            <person name="Chen Y."/>
            <person name="Heitman J."/>
            <person name="Sun S."/>
            <person name="Springer D."/>
            <person name="Dromer F."/>
            <person name="Young S.K."/>
            <person name="Zeng Q."/>
            <person name="Gargeya S."/>
            <person name="Fitzgerald M."/>
            <person name="Abouelleil A."/>
            <person name="Alvarado L."/>
            <person name="Berlin A.M."/>
            <person name="Chapman S.B."/>
            <person name="Dewar J."/>
            <person name="Goldberg J."/>
            <person name="Griggs A."/>
            <person name="Gujja S."/>
            <person name="Hansen M."/>
            <person name="Howarth C."/>
            <person name="Imamovic A."/>
            <person name="Larimer J."/>
            <person name="McCowan C."/>
            <person name="Murphy C."/>
            <person name="Pearson M."/>
            <person name="Priest M."/>
            <person name="Roberts A."/>
            <person name="Saif S."/>
            <person name="Shea T."/>
            <person name="Sykes S."/>
            <person name="Wortman J."/>
            <person name="Nusbaum C."/>
            <person name="Birren B."/>
        </authorList>
    </citation>
    <scope>NUCLEOTIDE SEQUENCE [LARGE SCALE GENOMIC DNA]</scope>
    <source>
        <strain evidence="4">CBS 10118</strain>
    </source>
</reference>
<dbReference type="EMBL" id="KI894020">
    <property type="protein sequence ID" value="OCF26913.1"/>
    <property type="molecule type" value="Genomic_DNA"/>
</dbReference>
<keyword evidence="3" id="KW-0732">Signal</keyword>
<evidence type="ECO:0000256" key="3">
    <source>
        <dbReference type="SAM" id="SignalP"/>
    </source>
</evidence>
<dbReference type="OrthoDB" id="2591431at2759"/>
<dbReference type="VEuPathDB" id="FungiDB:I302_04604"/>
<feature type="region of interest" description="Disordered" evidence="1">
    <location>
        <begin position="297"/>
        <end position="493"/>
    </location>
</feature>
<dbReference type="PANTHER" id="PTHR37487">
    <property type="entry name" value="CHROMOSOME 1, WHOLE GENOME SHOTGUN SEQUENCE"/>
    <property type="match status" value="1"/>
</dbReference>
<feature type="transmembrane region" description="Helical" evidence="2">
    <location>
        <begin position="268"/>
        <end position="290"/>
    </location>
</feature>
<protein>
    <submittedName>
        <fullName evidence="4">Uncharacterized protein</fullName>
    </submittedName>
</protein>
<dbReference type="InterPro" id="IPR038213">
    <property type="entry name" value="IFI6/IFI27-like_sf"/>
</dbReference>
<feature type="chain" id="PRO_5008626803" evidence="3">
    <location>
        <begin position="23"/>
        <end position="763"/>
    </location>
</feature>
<dbReference type="PANTHER" id="PTHR37487:SF3">
    <property type="entry name" value="CLEAVAGE_POLYADENYLATION SPECIFICITY FACTOR A SUBUNIT N-TERMINAL DOMAIN-CONTAINING PROTEIN"/>
    <property type="match status" value="1"/>
</dbReference>